<reference evidence="11 12" key="1">
    <citation type="submission" date="2017-03" db="EMBL/GenBank/DDBJ databases">
        <authorList>
            <person name="Afonso C.L."/>
            <person name="Miller P.J."/>
            <person name="Scott M.A."/>
            <person name="Spackman E."/>
            <person name="Goraichik I."/>
            <person name="Dimitrov K.M."/>
            <person name="Suarez D.L."/>
            <person name="Swayne D.E."/>
        </authorList>
    </citation>
    <scope>NUCLEOTIDE SEQUENCE [LARGE SCALE GENOMIC DNA]</scope>
    <source>
        <strain evidence="11">PRJEB14757</strain>
    </source>
</reference>
<keyword evidence="7" id="KW-0547">Nucleotide-binding</keyword>
<dbReference type="Pfam" id="PF02367">
    <property type="entry name" value="TsaE"/>
    <property type="match status" value="1"/>
</dbReference>
<name>A0A1W1H5I0_9BACT</name>
<dbReference type="SUPFAM" id="SSF52540">
    <property type="entry name" value="P-loop containing nucleoside triphosphate hydrolases"/>
    <property type="match status" value="1"/>
</dbReference>
<gene>
    <name evidence="11" type="ORF">MTBBW1_1110001</name>
</gene>
<organism evidence="11 12">
    <name type="scientific">Desulfamplus magnetovallimortis</name>
    <dbReference type="NCBI Taxonomy" id="1246637"/>
    <lineage>
        <taxon>Bacteria</taxon>
        <taxon>Pseudomonadati</taxon>
        <taxon>Thermodesulfobacteriota</taxon>
        <taxon>Desulfobacteria</taxon>
        <taxon>Desulfobacterales</taxon>
        <taxon>Desulfobacteraceae</taxon>
        <taxon>Desulfamplus</taxon>
    </lineage>
</organism>
<dbReference type="InterPro" id="IPR027417">
    <property type="entry name" value="P-loop_NTPase"/>
</dbReference>
<evidence type="ECO:0000256" key="4">
    <source>
        <dbReference type="ARBA" id="ARBA00022490"/>
    </source>
</evidence>
<dbReference type="EMBL" id="FWEV01000015">
    <property type="protein sequence ID" value="SLM27740.1"/>
    <property type="molecule type" value="Genomic_DNA"/>
</dbReference>
<evidence type="ECO:0000256" key="3">
    <source>
        <dbReference type="ARBA" id="ARBA00019010"/>
    </source>
</evidence>
<proteinExistence type="inferred from homology"/>
<evidence type="ECO:0000256" key="2">
    <source>
        <dbReference type="ARBA" id="ARBA00007599"/>
    </source>
</evidence>
<dbReference type="STRING" id="1246637.MTBBW1_1110001"/>
<evidence type="ECO:0000256" key="7">
    <source>
        <dbReference type="ARBA" id="ARBA00022741"/>
    </source>
</evidence>
<dbReference type="AlphaFoldDB" id="A0A1W1H5I0"/>
<evidence type="ECO:0000313" key="12">
    <source>
        <dbReference type="Proteomes" id="UP000191931"/>
    </source>
</evidence>
<accession>A0A1W1H5I0</accession>
<dbReference type="PANTHER" id="PTHR33540">
    <property type="entry name" value="TRNA THREONYLCARBAMOYLADENOSINE BIOSYNTHESIS PROTEIN TSAE"/>
    <property type="match status" value="1"/>
</dbReference>
<evidence type="ECO:0000256" key="10">
    <source>
        <dbReference type="ARBA" id="ARBA00032441"/>
    </source>
</evidence>
<dbReference type="InterPro" id="IPR003442">
    <property type="entry name" value="T6A_TsaE"/>
</dbReference>
<dbReference type="PANTHER" id="PTHR33540:SF2">
    <property type="entry name" value="TRNA THREONYLCARBAMOYLADENOSINE BIOSYNTHESIS PROTEIN TSAE"/>
    <property type="match status" value="1"/>
</dbReference>
<dbReference type="GO" id="GO:0005737">
    <property type="term" value="C:cytoplasm"/>
    <property type="evidence" value="ECO:0007669"/>
    <property type="project" value="UniProtKB-SubCell"/>
</dbReference>
<keyword evidence="6" id="KW-0479">Metal-binding</keyword>
<keyword evidence="9" id="KW-0460">Magnesium</keyword>
<dbReference type="Proteomes" id="UP000191931">
    <property type="component" value="Unassembled WGS sequence"/>
</dbReference>
<dbReference type="GO" id="GO:0046872">
    <property type="term" value="F:metal ion binding"/>
    <property type="evidence" value="ECO:0007669"/>
    <property type="project" value="UniProtKB-KW"/>
</dbReference>
<evidence type="ECO:0000256" key="9">
    <source>
        <dbReference type="ARBA" id="ARBA00022842"/>
    </source>
</evidence>
<dbReference type="OrthoDB" id="9799110at2"/>
<evidence type="ECO:0000256" key="5">
    <source>
        <dbReference type="ARBA" id="ARBA00022694"/>
    </source>
</evidence>
<sequence length="154" mass="17134">MEIKFYSKSAVQTQKIAEKLASTINGKLAIALYGDLGAGKTTFVQGFANGLDVPEGYYITSPTYNIINEYPGRLPLYHMDLYRLGSSDELEYIGLDDIVASEGVIIVEWPELMEHGIIQFDLSIKLVTDNLYNREISFIASGLEGVNLLRNFSV</sequence>
<dbReference type="GO" id="GO:0002949">
    <property type="term" value="P:tRNA threonylcarbamoyladenosine modification"/>
    <property type="evidence" value="ECO:0007669"/>
    <property type="project" value="InterPro"/>
</dbReference>
<protein>
    <recommendedName>
        <fullName evidence="3">tRNA threonylcarbamoyladenosine biosynthesis protein TsaE</fullName>
    </recommendedName>
    <alternativeName>
        <fullName evidence="10">t(6)A37 threonylcarbamoyladenosine biosynthesis protein TsaE</fullName>
    </alternativeName>
</protein>
<evidence type="ECO:0000256" key="6">
    <source>
        <dbReference type="ARBA" id="ARBA00022723"/>
    </source>
</evidence>
<keyword evidence="5" id="KW-0819">tRNA processing</keyword>
<dbReference type="NCBIfam" id="TIGR00150">
    <property type="entry name" value="T6A_YjeE"/>
    <property type="match status" value="1"/>
</dbReference>
<dbReference type="GO" id="GO:0005524">
    <property type="term" value="F:ATP binding"/>
    <property type="evidence" value="ECO:0007669"/>
    <property type="project" value="UniProtKB-KW"/>
</dbReference>
<comment type="subcellular location">
    <subcellularLocation>
        <location evidence="1">Cytoplasm</location>
    </subcellularLocation>
</comment>
<keyword evidence="4" id="KW-0963">Cytoplasm</keyword>
<evidence type="ECO:0000256" key="8">
    <source>
        <dbReference type="ARBA" id="ARBA00022840"/>
    </source>
</evidence>
<comment type="similarity">
    <text evidence="2">Belongs to the TsaE family.</text>
</comment>
<dbReference type="RefSeq" id="WP_080804205.1">
    <property type="nucleotide sequence ID" value="NZ_LT828546.1"/>
</dbReference>
<evidence type="ECO:0000256" key="1">
    <source>
        <dbReference type="ARBA" id="ARBA00004496"/>
    </source>
</evidence>
<dbReference type="Gene3D" id="3.40.50.300">
    <property type="entry name" value="P-loop containing nucleotide triphosphate hydrolases"/>
    <property type="match status" value="1"/>
</dbReference>
<evidence type="ECO:0000313" key="11">
    <source>
        <dbReference type="EMBL" id="SLM27740.1"/>
    </source>
</evidence>
<keyword evidence="12" id="KW-1185">Reference proteome</keyword>
<keyword evidence="8" id="KW-0067">ATP-binding</keyword>